<accession>A0ABS8VPZ7</accession>
<organism evidence="2 3">
    <name type="scientific">Datura stramonium</name>
    <name type="common">Jimsonweed</name>
    <name type="synonym">Common thornapple</name>
    <dbReference type="NCBI Taxonomy" id="4076"/>
    <lineage>
        <taxon>Eukaryota</taxon>
        <taxon>Viridiplantae</taxon>
        <taxon>Streptophyta</taxon>
        <taxon>Embryophyta</taxon>
        <taxon>Tracheophyta</taxon>
        <taxon>Spermatophyta</taxon>
        <taxon>Magnoliopsida</taxon>
        <taxon>eudicotyledons</taxon>
        <taxon>Gunneridae</taxon>
        <taxon>Pentapetalae</taxon>
        <taxon>asterids</taxon>
        <taxon>lamiids</taxon>
        <taxon>Solanales</taxon>
        <taxon>Solanaceae</taxon>
        <taxon>Solanoideae</taxon>
        <taxon>Datureae</taxon>
        <taxon>Datura</taxon>
    </lineage>
</organism>
<reference evidence="2 3" key="1">
    <citation type="journal article" date="2021" name="BMC Genomics">
        <title>Datura genome reveals duplications of psychoactive alkaloid biosynthetic genes and high mutation rate following tissue culture.</title>
        <authorList>
            <person name="Rajewski A."/>
            <person name="Carter-House D."/>
            <person name="Stajich J."/>
            <person name="Litt A."/>
        </authorList>
    </citation>
    <scope>NUCLEOTIDE SEQUENCE [LARGE SCALE GENOMIC DNA]</scope>
    <source>
        <strain evidence="2">AR-01</strain>
    </source>
</reference>
<feature type="non-terminal residue" evidence="2">
    <location>
        <position position="1"/>
    </location>
</feature>
<evidence type="ECO:0000313" key="2">
    <source>
        <dbReference type="EMBL" id="MCE0481701.1"/>
    </source>
</evidence>
<proteinExistence type="predicted"/>
<sequence>TGTPKVKNESTTFIAGRGHLFSVRVEDIFVDNMVRNDDKGGEYIFAVSPKRKKAKSNGVVPRGGKTNTPKSSQLKDEDENEYLHTGTRRTIAQASKMLPILSVRVESTESPSLEFAFRFDEDRDQA</sequence>
<evidence type="ECO:0000256" key="1">
    <source>
        <dbReference type="SAM" id="MobiDB-lite"/>
    </source>
</evidence>
<feature type="region of interest" description="Disordered" evidence="1">
    <location>
        <begin position="53"/>
        <end position="78"/>
    </location>
</feature>
<comment type="caution">
    <text evidence="2">The sequence shown here is derived from an EMBL/GenBank/DDBJ whole genome shotgun (WGS) entry which is preliminary data.</text>
</comment>
<dbReference type="Proteomes" id="UP000823775">
    <property type="component" value="Unassembled WGS sequence"/>
</dbReference>
<name>A0ABS8VPZ7_DATST</name>
<gene>
    <name evidence="2" type="ORF">HAX54_039641</name>
</gene>
<dbReference type="EMBL" id="JACEIK010005517">
    <property type="protein sequence ID" value="MCE0481701.1"/>
    <property type="molecule type" value="Genomic_DNA"/>
</dbReference>
<protein>
    <submittedName>
        <fullName evidence="2">Uncharacterized protein</fullName>
    </submittedName>
</protein>
<evidence type="ECO:0000313" key="3">
    <source>
        <dbReference type="Proteomes" id="UP000823775"/>
    </source>
</evidence>
<keyword evidence="3" id="KW-1185">Reference proteome</keyword>